<sequence length="573" mass="58540">MPPPNRGPRRRVVGPRAATGVRPVPDQQASFAATAAGTGGDGRLTAGQREGAALQAGVAPAEAAPPAPAAARPAPAPLTGGSLRIVMAGALLTMCLAALDQNIVNTALPRMVGELGGMAHLSWVVTAFMLSSTVTTPLYGKLSDLYGRRRLFFVAILLFLAGSFASGAAQSMGQLIAFRALQGLGAGGLLVLAQAAVGDVVPPRQRPKYQGLFTGTFALASVAGPLLGGFITEALSWRWVFYVNLPVGALALALVAMGLKARPTGPARPIDYAGTVLLAGATASLLLLLAWGGVEFPWVSGATAAMAAATVGLFALFLWRETRAAEPLIRLTLFRNPVFARGVAVGGMMVFAMLGSTVFLPLYFQLALGMAPARAGAMLLPQVVGMVTTSIIGGRIVSRLGRNKPFLLAGLGLEAVALASLALFAWQGAPAALFLISMGLLGMGMGMGMPNLTTAVQNAVAHKELGAATGAMTFARSLGGAVGVAASGTIMTQRLLAATRDSGGAVDMAAITEHGVQALSHLSAAQQAAVGDAYRTALVGCFLLSAVVMTAAFLLVLGLPEQTLRDRIEEKAA</sequence>
<comment type="caution">
    <text evidence="10">The sequence shown here is derived from an EMBL/GenBank/DDBJ whole genome shotgun (WGS) entry which is preliminary data.</text>
</comment>
<feature type="region of interest" description="Disordered" evidence="7">
    <location>
        <begin position="1"/>
        <end position="28"/>
    </location>
</feature>
<dbReference type="Gene3D" id="1.20.1250.20">
    <property type="entry name" value="MFS general substrate transporter like domains"/>
    <property type="match status" value="1"/>
</dbReference>
<feature type="domain" description="Major facilitator superfamily (MFS) profile" evidence="9">
    <location>
        <begin position="86"/>
        <end position="564"/>
    </location>
</feature>
<evidence type="ECO:0000256" key="6">
    <source>
        <dbReference type="ARBA" id="ARBA00023136"/>
    </source>
</evidence>
<comment type="subcellular location">
    <subcellularLocation>
        <location evidence="1">Cell membrane</location>
        <topology evidence="1">Multi-pass membrane protein</topology>
    </subcellularLocation>
</comment>
<name>A0ABS3KT59_9PROT</name>
<keyword evidence="3" id="KW-1003">Cell membrane</keyword>
<dbReference type="CDD" id="cd17502">
    <property type="entry name" value="MFS_Azr1_MDR_like"/>
    <property type="match status" value="1"/>
</dbReference>
<evidence type="ECO:0000256" key="8">
    <source>
        <dbReference type="SAM" id="Phobius"/>
    </source>
</evidence>
<feature type="transmembrane region" description="Helical" evidence="8">
    <location>
        <begin position="271"/>
        <end position="292"/>
    </location>
</feature>
<feature type="transmembrane region" description="Helical" evidence="8">
    <location>
        <begin position="151"/>
        <end position="170"/>
    </location>
</feature>
<protein>
    <submittedName>
        <fullName evidence="10">MFS transporter</fullName>
    </submittedName>
</protein>
<evidence type="ECO:0000313" key="10">
    <source>
        <dbReference type="EMBL" id="MBO1079803.1"/>
    </source>
</evidence>
<dbReference type="InterPro" id="IPR020846">
    <property type="entry name" value="MFS_dom"/>
</dbReference>
<proteinExistence type="predicted"/>
<feature type="transmembrane region" description="Helical" evidence="8">
    <location>
        <begin position="406"/>
        <end position="426"/>
    </location>
</feature>
<feature type="transmembrane region" description="Helical" evidence="8">
    <location>
        <begin position="465"/>
        <end position="486"/>
    </location>
</feature>
<evidence type="ECO:0000256" key="5">
    <source>
        <dbReference type="ARBA" id="ARBA00022989"/>
    </source>
</evidence>
<evidence type="ECO:0000313" key="11">
    <source>
        <dbReference type="Proteomes" id="UP001518989"/>
    </source>
</evidence>
<dbReference type="InterPro" id="IPR011701">
    <property type="entry name" value="MFS"/>
</dbReference>
<dbReference type="Pfam" id="PF07690">
    <property type="entry name" value="MFS_1"/>
    <property type="match status" value="1"/>
</dbReference>
<dbReference type="InterPro" id="IPR036259">
    <property type="entry name" value="MFS_trans_sf"/>
</dbReference>
<feature type="transmembrane region" description="Helical" evidence="8">
    <location>
        <begin position="537"/>
        <end position="559"/>
    </location>
</feature>
<keyword evidence="2" id="KW-0813">Transport</keyword>
<feature type="transmembrane region" description="Helical" evidence="8">
    <location>
        <begin position="298"/>
        <end position="319"/>
    </location>
</feature>
<evidence type="ECO:0000259" key="9">
    <source>
        <dbReference type="PROSITE" id="PS50850"/>
    </source>
</evidence>
<reference evidence="10 11" key="1">
    <citation type="submission" date="2020-09" db="EMBL/GenBank/DDBJ databases">
        <title>Roseomonas.</title>
        <authorList>
            <person name="Zhu W."/>
        </authorList>
    </citation>
    <scope>NUCLEOTIDE SEQUENCE [LARGE SCALE GENOMIC DNA]</scope>
    <source>
        <strain evidence="10 11">573</strain>
    </source>
</reference>
<keyword evidence="11" id="KW-1185">Reference proteome</keyword>
<feature type="transmembrane region" description="Helical" evidence="8">
    <location>
        <begin position="239"/>
        <end position="259"/>
    </location>
</feature>
<feature type="transmembrane region" description="Helical" evidence="8">
    <location>
        <begin position="339"/>
        <end position="363"/>
    </location>
</feature>
<feature type="transmembrane region" description="Helical" evidence="8">
    <location>
        <begin position="375"/>
        <end position="394"/>
    </location>
</feature>
<dbReference type="PROSITE" id="PS50850">
    <property type="entry name" value="MFS"/>
    <property type="match status" value="1"/>
</dbReference>
<feature type="transmembrane region" description="Helical" evidence="8">
    <location>
        <begin position="176"/>
        <end position="197"/>
    </location>
</feature>
<dbReference type="Gene3D" id="1.20.1720.10">
    <property type="entry name" value="Multidrug resistance protein D"/>
    <property type="match status" value="1"/>
</dbReference>
<keyword evidence="6 8" id="KW-0472">Membrane</keyword>
<dbReference type="PRINTS" id="PR01036">
    <property type="entry name" value="TCRTETB"/>
</dbReference>
<evidence type="ECO:0000256" key="4">
    <source>
        <dbReference type="ARBA" id="ARBA00022692"/>
    </source>
</evidence>
<feature type="transmembrane region" description="Helical" evidence="8">
    <location>
        <begin position="432"/>
        <end position="453"/>
    </location>
</feature>
<keyword evidence="5 8" id="KW-1133">Transmembrane helix</keyword>
<dbReference type="Proteomes" id="UP001518989">
    <property type="component" value="Unassembled WGS sequence"/>
</dbReference>
<dbReference type="NCBIfam" id="TIGR00711">
    <property type="entry name" value="efflux_EmrB"/>
    <property type="match status" value="1"/>
</dbReference>
<evidence type="ECO:0000256" key="7">
    <source>
        <dbReference type="SAM" id="MobiDB-lite"/>
    </source>
</evidence>
<evidence type="ECO:0000256" key="3">
    <source>
        <dbReference type="ARBA" id="ARBA00022475"/>
    </source>
</evidence>
<dbReference type="InterPro" id="IPR004638">
    <property type="entry name" value="EmrB-like"/>
</dbReference>
<dbReference type="PANTHER" id="PTHR23501">
    <property type="entry name" value="MAJOR FACILITATOR SUPERFAMILY"/>
    <property type="match status" value="1"/>
</dbReference>
<feature type="transmembrane region" description="Helical" evidence="8">
    <location>
        <begin position="209"/>
        <end position="227"/>
    </location>
</feature>
<accession>A0ABS3KT59</accession>
<feature type="transmembrane region" description="Helical" evidence="8">
    <location>
        <begin position="119"/>
        <end position="139"/>
    </location>
</feature>
<dbReference type="EMBL" id="JACTNG010000006">
    <property type="protein sequence ID" value="MBO1079803.1"/>
    <property type="molecule type" value="Genomic_DNA"/>
</dbReference>
<evidence type="ECO:0000256" key="1">
    <source>
        <dbReference type="ARBA" id="ARBA00004651"/>
    </source>
</evidence>
<evidence type="ECO:0000256" key="2">
    <source>
        <dbReference type="ARBA" id="ARBA00022448"/>
    </source>
</evidence>
<gene>
    <name evidence="10" type="ORF">IAI61_12255</name>
</gene>
<organism evidence="10 11">
    <name type="scientific">Roseomonas haemaphysalidis</name>
    <dbReference type="NCBI Taxonomy" id="2768162"/>
    <lineage>
        <taxon>Bacteria</taxon>
        <taxon>Pseudomonadati</taxon>
        <taxon>Pseudomonadota</taxon>
        <taxon>Alphaproteobacteria</taxon>
        <taxon>Acetobacterales</taxon>
        <taxon>Roseomonadaceae</taxon>
        <taxon>Roseomonas</taxon>
    </lineage>
</organism>
<keyword evidence="4 8" id="KW-0812">Transmembrane</keyword>
<dbReference type="PANTHER" id="PTHR23501:SF197">
    <property type="entry name" value="COMD"/>
    <property type="match status" value="1"/>
</dbReference>
<dbReference type="SUPFAM" id="SSF103473">
    <property type="entry name" value="MFS general substrate transporter"/>
    <property type="match status" value="1"/>
</dbReference>